<dbReference type="CDD" id="cd00110">
    <property type="entry name" value="LamG"/>
    <property type="match status" value="1"/>
</dbReference>
<dbReference type="PROSITE" id="PS50025">
    <property type="entry name" value="LAM_G_DOMAIN"/>
    <property type="match status" value="1"/>
</dbReference>
<evidence type="ECO:0000259" key="9">
    <source>
        <dbReference type="PROSITE" id="PS50025"/>
    </source>
</evidence>
<dbReference type="PROSITE" id="PS01187">
    <property type="entry name" value="EGF_CA"/>
    <property type="match status" value="1"/>
</dbReference>
<keyword evidence="8" id="KW-1133">Transmembrane helix</keyword>
<feature type="domain" description="EGF-like" evidence="10">
    <location>
        <begin position="124"/>
        <end position="162"/>
    </location>
</feature>
<feature type="disulfide bond" evidence="6">
    <location>
        <begin position="133"/>
        <end position="150"/>
    </location>
</feature>
<keyword evidence="8" id="KW-0472">Membrane</keyword>
<keyword evidence="8" id="KW-0812">Transmembrane</keyword>
<dbReference type="SUPFAM" id="SSF57196">
    <property type="entry name" value="EGF/Laminin"/>
    <property type="match status" value="5"/>
</dbReference>
<keyword evidence="2" id="KW-0732">Signal</keyword>
<evidence type="ECO:0000313" key="12">
    <source>
        <dbReference type="Proteomes" id="UP001497623"/>
    </source>
</evidence>
<evidence type="ECO:0000313" key="11">
    <source>
        <dbReference type="EMBL" id="CAL4077032.1"/>
    </source>
</evidence>
<evidence type="ECO:0000256" key="3">
    <source>
        <dbReference type="ARBA" id="ARBA00022737"/>
    </source>
</evidence>
<keyword evidence="3" id="KW-0677">Repeat</keyword>
<comment type="caution">
    <text evidence="11">The sequence shown here is derived from an EMBL/GenBank/DDBJ whole genome shotgun (WGS) entry which is preliminary data.</text>
</comment>
<dbReference type="CDD" id="cd00054">
    <property type="entry name" value="EGF_CA"/>
    <property type="match status" value="4"/>
</dbReference>
<proteinExistence type="predicted"/>
<dbReference type="FunFam" id="2.10.25.10:FF:000125">
    <property type="entry name" value="Neurogenic locus notch protein-like"/>
    <property type="match status" value="1"/>
</dbReference>
<evidence type="ECO:0000256" key="7">
    <source>
        <dbReference type="SAM" id="MobiDB-lite"/>
    </source>
</evidence>
<dbReference type="Pfam" id="PF12661">
    <property type="entry name" value="hEGF"/>
    <property type="match status" value="1"/>
</dbReference>
<feature type="domain" description="EGF-like" evidence="10">
    <location>
        <begin position="365"/>
        <end position="401"/>
    </location>
</feature>
<evidence type="ECO:0000256" key="5">
    <source>
        <dbReference type="ARBA" id="ARBA00023180"/>
    </source>
</evidence>
<dbReference type="AlphaFoldDB" id="A0AAV2QBV1"/>
<feature type="disulfide bond" evidence="6">
    <location>
        <begin position="502"/>
        <end position="511"/>
    </location>
</feature>
<keyword evidence="12" id="KW-1185">Reference proteome</keyword>
<dbReference type="SMART" id="SM00282">
    <property type="entry name" value="LamG"/>
    <property type="match status" value="1"/>
</dbReference>
<comment type="caution">
    <text evidence="6">Lacks conserved residue(s) required for the propagation of feature annotation.</text>
</comment>
<evidence type="ECO:0000256" key="1">
    <source>
        <dbReference type="ARBA" id="ARBA00022536"/>
    </source>
</evidence>
<dbReference type="Gene3D" id="2.60.120.200">
    <property type="match status" value="1"/>
</dbReference>
<dbReference type="PROSITE" id="PS00022">
    <property type="entry name" value="EGF_1"/>
    <property type="match status" value="4"/>
</dbReference>
<dbReference type="PANTHER" id="PTHR12916:SF4">
    <property type="entry name" value="UNINFLATABLE, ISOFORM C"/>
    <property type="match status" value="1"/>
</dbReference>
<reference evidence="11 12" key="1">
    <citation type="submission" date="2024-05" db="EMBL/GenBank/DDBJ databases">
        <authorList>
            <person name="Wallberg A."/>
        </authorList>
    </citation>
    <scope>NUCLEOTIDE SEQUENCE [LARGE SCALE GENOMIC DNA]</scope>
</reference>
<dbReference type="Pfam" id="PF00008">
    <property type="entry name" value="EGF"/>
    <property type="match status" value="2"/>
</dbReference>
<feature type="domain" description="EGF-like" evidence="10">
    <location>
        <begin position="476"/>
        <end position="512"/>
    </location>
</feature>
<dbReference type="InterPro" id="IPR000742">
    <property type="entry name" value="EGF"/>
</dbReference>
<feature type="region of interest" description="Disordered" evidence="7">
    <location>
        <begin position="905"/>
        <end position="946"/>
    </location>
</feature>
<dbReference type="InterPro" id="IPR001881">
    <property type="entry name" value="EGF-like_Ca-bd_dom"/>
</dbReference>
<dbReference type="GO" id="GO:0048513">
    <property type="term" value="P:animal organ development"/>
    <property type="evidence" value="ECO:0007669"/>
    <property type="project" value="UniProtKB-ARBA"/>
</dbReference>
<dbReference type="InterPro" id="IPR001791">
    <property type="entry name" value="Laminin_G"/>
</dbReference>
<evidence type="ECO:0000256" key="2">
    <source>
        <dbReference type="ARBA" id="ARBA00022729"/>
    </source>
</evidence>
<accession>A0AAV2QBV1</accession>
<dbReference type="Proteomes" id="UP001497623">
    <property type="component" value="Unassembled WGS sequence"/>
</dbReference>
<feature type="transmembrane region" description="Helical" evidence="8">
    <location>
        <begin position="524"/>
        <end position="548"/>
    </location>
</feature>
<dbReference type="SMART" id="SM00181">
    <property type="entry name" value="EGF"/>
    <property type="match status" value="6"/>
</dbReference>
<evidence type="ECO:0000259" key="10">
    <source>
        <dbReference type="PROSITE" id="PS50026"/>
    </source>
</evidence>
<feature type="disulfide bond" evidence="6">
    <location>
        <begin position="152"/>
        <end position="161"/>
    </location>
</feature>
<dbReference type="GO" id="GO:0005509">
    <property type="term" value="F:calcium ion binding"/>
    <property type="evidence" value="ECO:0007669"/>
    <property type="project" value="InterPro"/>
</dbReference>
<dbReference type="EMBL" id="CAXKWB010005158">
    <property type="protein sequence ID" value="CAL4077032.1"/>
    <property type="molecule type" value="Genomic_DNA"/>
</dbReference>
<dbReference type="SMART" id="SM00179">
    <property type="entry name" value="EGF_CA"/>
    <property type="match status" value="4"/>
</dbReference>
<keyword evidence="1 6" id="KW-0245">EGF-like domain</keyword>
<organism evidence="11 12">
    <name type="scientific">Meganyctiphanes norvegica</name>
    <name type="common">Northern krill</name>
    <name type="synonym">Thysanopoda norvegica</name>
    <dbReference type="NCBI Taxonomy" id="48144"/>
    <lineage>
        <taxon>Eukaryota</taxon>
        <taxon>Metazoa</taxon>
        <taxon>Ecdysozoa</taxon>
        <taxon>Arthropoda</taxon>
        <taxon>Crustacea</taxon>
        <taxon>Multicrustacea</taxon>
        <taxon>Malacostraca</taxon>
        <taxon>Eumalacostraca</taxon>
        <taxon>Eucarida</taxon>
        <taxon>Euphausiacea</taxon>
        <taxon>Euphausiidae</taxon>
        <taxon>Meganyctiphanes</taxon>
    </lineage>
</organism>
<feature type="domain" description="EGF-like" evidence="10">
    <location>
        <begin position="440"/>
        <end position="474"/>
    </location>
</feature>
<feature type="domain" description="Laminin G" evidence="9">
    <location>
        <begin position="182"/>
        <end position="360"/>
    </location>
</feature>
<feature type="compositionally biased region" description="Basic and acidic residues" evidence="7">
    <location>
        <begin position="931"/>
        <end position="946"/>
    </location>
</feature>
<gene>
    <name evidence="11" type="ORF">MNOR_LOCUS10306</name>
</gene>
<feature type="disulfide bond" evidence="6">
    <location>
        <begin position="391"/>
        <end position="400"/>
    </location>
</feature>
<keyword evidence="5" id="KW-0325">Glycoprotein</keyword>
<feature type="non-terminal residue" evidence="11">
    <location>
        <position position="1"/>
    </location>
</feature>
<dbReference type="PANTHER" id="PTHR12916">
    <property type="entry name" value="CYTOCHROME C OXIDASE POLYPEPTIDE VIC-2"/>
    <property type="match status" value="1"/>
</dbReference>
<dbReference type="FunFam" id="2.10.25.10:FF:000472">
    <property type="entry name" value="Uncharacterized protein, isoform A"/>
    <property type="match status" value="1"/>
</dbReference>
<dbReference type="InterPro" id="IPR013032">
    <property type="entry name" value="EGF-like_CS"/>
</dbReference>
<keyword evidence="4 6" id="KW-1015">Disulfide bond</keyword>
<dbReference type="PROSITE" id="PS50026">
    <property type="entry name" value="EGF_3"/>
    <property type="match status" value="5"/>
</dbReference>
<evidence type="ECO:0000256" key="4">
    <source>
        <dbReference type="ARBA" id="ARBA00023157"/>
    </source>
</evidence>
<evidence type="ECO:0000256" key="8">
    <source>
        <dbReference type="SAM" id="Phobius"/>
    </source>
</evidence>
<dbReference type="InterPro" id="IPR000152">
    <property type="entry name" value="EGF-type_Asp/Asn_hydroxyl_site"/>
</dbReference>
<feature type="disulfide bond" evidence="6">
    <location>
        <begin position="429"/>
        <end position="438"/>
    </location>
</feature>
<dbReference type="Gene3D" id="2.10.25.10">
    <property type="entry name" value="Laminin"/>
    <property type="match status" value="5"/>
</dbReference>
<protein>
    <submittedName>
        <fullName evidence="11">Uncharacterized protein</fullName>
    </submittedName>
</protein>
<sequence length="946" mass="107092">RIQINHIQENYTFVNQTSGTYFLSILLAVSDDENNYFPREYIRETLKREQNKLNNKFHVPISRIVENSCSDSTCKTGVCEEVINFENKEFFISANNLNFISFPHYHQSKCVCPEGFAGEKCENIINQCAHQPCPAYQKCIPVSLERGYLCQCPQGLTGHNCSRTKKECSGKENNIPGCYIPNSPLTLKGKSYLKYVIHITMEMQFSMSIWFQTLYASGNIMFVTGKIDYCNLEVNRGRVQYHWELGSGKGFISVYSLRVDDGLWHHVILKQSGNNAQVCIDKMYCKGSTSPGASNLLNLEMSEIYVGAEVRSLAGVQNPWRGFVGCIDSPMFNNQPLPQTQYGNTKVASLQIMNEIRQLCVSIPSSSFCGIYPCYNGGTCKETNSSFMCYCNPRYKGLRCEIDTDACASYPCLHNGHCTNTDKGFRCKCSVGVSGSRCQYMYCSPNPCLNNAECEEGILGPICKCIGFTGTYCNLDINECTKNPCRNGGICTNTYGSFYCTCPRNTSGAFCEIQSGHLFGIEEVFYIVSGIGLILSLSLITLLALCCCRQRQLKCQRQQCQQSNQLTLQSINTHNHNIYQRNTNILNMDTLQNEHGSTVHHQITYPTSPDEPATYVTLNYFNTIRCYGSAEDQLQDFPDYTEDLLKNVYKQDCEKYYTLQPTKNTHTIAQYATLGRNTKKKFWNNTNIGKCVTKHHSNDKKDKDFQQENSSSLKSLGTIYSNKDNSSIRSSSLRLKSNVKDNSSLRSACSLDDLQGSHWNYSDWLKISQNTPPDNLSLEDHRSPNSNSNDSIESAVMIMNELLSKSVDDSADSFVLLSADKLVSSYDQEIEEAKVSDLQQTSKINMDKREHLNSSLFIPDIQRFESNTSRHLCWHEIGDSKEDKTIMLKTIDDLYDSCLSFSPDRNSHNLQDSETEEPYGFTFPRPKHKIHPDGTTRKDFIRTDSI</sequence>
<name>A0AAV2QBV1_MEGNR</name>
<dbReference type="InterPro" id="IPR018097">
    <property type="entry name" value="EGF_Ca-bd_CS"/>
</dbReference>
<dbReference type="Pfam" id="PF02210">
    <property type="entry name" value="Laminin_G_2"/>
    <property type="match status" value="1"/>
</dbReference>
<dbReference type="InterPro" id="IPR013320">
    <property type="entry name" value="ConA-like_dom_sf"/>
</dbReference>
<dbReference type="PROSITE" id="PS00010">
    <property type="entry name" value="ASX_HYDROXYL"/>
    <property type="match status" value="2"/>
</dbReference>
<evidence type="ECO:0000256" key="6">
    <source>
        <dbReference type="PROSITE-ProRule" id="PRU00076"/>
    </source>
</evidence>
<dbReference type="SUPFAM" id="SSF49899">
    <property type="entry name" value="Concanavalin A-like lectins/glucanases"/>
    <property type="match status" value="1"/>
</dbReference>
<feature type="domain" description="EGF-like" evidence="10">
    <location>
        <begin position="403"/>
        <end position="439"/>
    </location>
</feature>